<evidence type="ECO:0008006" key="5">
    <source>
        <dbReference type="Google" id="ProtNLM"/>
    </source>
</evidence>
<feature type="compositionally biased region" description="Basic and acidic residues" evidence="1">
    <location>
        <begin position="202"/>
        <end position="217"/>
    </location>
</feature>
<dbReference type="Pfam" id="PF05553">
    <property type="entry name" value="DUF761"/>
    <property type="match status" value="1"/>
</dbReference>
<reference evidence="3 4" key="1">
    <citation type="submission" date="2017-09" db="EMBL/GenBank/DDBJ databases">
        <authorList>
            <consortium name="International Durum Wheat Genome Sequencing Consortium (IDWGSC)"/>
            <person name="Milanesi L."/>
        </authorList>
    </citation>
    <scope>NUCLEOTIDE SEQUENCE [LARGE SCALE GENOMIC DNA]</scope>
    <source>
        <strain evidence="4">cv. Svevo</strain>
    </source>
</reference>
<proteinExistence type="predicted"/>
<dbReference type="Gramene" id="TRITD7Bv1G012840.2">
    <property type="protein sequence ID" value="TRITD7Bv1G012840.2"/>
    <property type="gene ID" value="TRITD7Bv1G012840"/>
</dbReference>
<keyword evidence="2" id="KW-0472">Membrane</keyword>
<evidence type="ECO:0000256" key="2">
    <source>
        <dbReference type="SAM" id="Phobius"/>
    </source>
</evidence>
<dbReference type="PANTHER" id="PTHR33098:SF72">
    <property type="entry name" value="DUF4408 DOMAIN-CONTAINING PROTEIN"/>
    <property type="match status" value="1"/>
</dbReference>
<sequence>MAAESAWCWPWLSSGAAWFLFFNVVVGAVAVLSWRQGGDEPMSRRRRLTRSASSMVMERLRSMSVFAAFHSVPEHDYGSGLASPPSLSQLHHVQEYYTSSQVEGGEEVGHAVKQPEPALPEGERERLAAATVAPSTLSDPDAAAAAEVRSAASVSGSVKAEAETRMEVSRCLGDACTVAVVRQRAAPEPEPTPATAPAKSATTERPRKREPAKVAETVGRRVHAEIEEKAEVNARAERFIRQFREELKLERIKSIINQSAAASAR</sequence>
<keyword evidence="4" id="KW-1185">Reference proteome</keyword>
<dbReference type="PANTHER" id="PTHR33098">
    <property type="entry name" value="COTTON FIBER (DUF761)"/>
    <property type="match status" value="1"/>
</dbReference>
<evidence type="ECO:0000256" key="1">
    <source>
        <dbReference type="SAM" id="MobiDB-lite"/>
    </source>
</evidence>
<dbReference type="Proteomes" id="UP000324705">
    <property type="component" value="Chromosome 7B"/>
</dbReference>
<evidence type="ECO:0000313" key="4">
    <source>
        <dbReference type="Proteomes" id="UP000324705"/>
    </source>
</evidence>
<name>A0A9R1BW10_TRITD</name>
<keyword evidence="2" id="KW-1133">Transmembrane helix</keyword>
<dbReference type="AlphaFoldDB" id="A0A9R1BW10"/>
<feature type="region of interest" description="Disordered" evidence="1">
    <location>
        <begin position="103"/>
        <end position="141"/>
    </location>
</feature>
<feature type="transmembrane region" description="Helical" evidence="2">
    <location>
        <begin position="15"/>
        <end position="34"/>
    </location>
</feature>
<keyword evidence="2" id="KW-0812">Transmembrane</keyword>
<dbReference type="EMBL" id="LT934124">
    <property type="protein sequence ID" value="VAI83140.1"/>
    <property type="molecule type" value="Genomic_DNA"/>
</dbReference>
<feature type="region of interest" description="Disordered" evidence="1">
    <location>
        <begin position="183"/>
        <end position="217"/>
    </location>
</feature>
<protein>
    <recommendedName>
        <fullName evidence="5">DUF4408 domain-containing protein</fullName>
    </recommendedName>
</protein>
<evidence type="ECO:0000313" key="3">
    <source>
        <dbReference type="EMBL" id="VAI83140.1"/>
    </source>
</evidence>
<organism evidence="3 4">
    <name type="scientific">Triticum turgidum subsp. durum</name>
    <name type="common">Durum wheat</name>
    <name type="synonym">Triticum durum</name>
    <dbReference type="NCBI Taxonomy" id="4567"/>
    <lineage>
        <taxon>Eukaryota</taxon>
        <taxon>Viridiplantae</taxon>
        <taxon>Streptophyta</taxon>
        <taxon>Embryophyta</taxon>
        <taxon>Tracheophyta</taxon>
        <taxon>Spermatophyta</taxon>
        <taxon>Magnoliopsida</taxon>
        <taxon>Liliopsida</taxon>
        <taxon>Poales</taxon>
        <taxon>Poaceae</taxon>
        <taxon>BOP clade</taxon>
        <taxon>Pooideae</taxon>
        <taxon>Triticodae</taxon>
        <taxon>Triticeae</taxon>
        <taxon>Triticinae</taxon>
        <taxon>Triticum</taxon>
    </lineage>
</organism>
<accession>A0A9R1BW10</accession>
<gene>
    <name evidence="3" type="ORF">TRITD_7Bv1G012840</name>
</gene>
<dbReference type="InterPro" id="IPR008480">
    <property type="entry name" value="DUF761_pln"/>
</dbReference>